<evidence type="ECO:0000256" key="2">
    <source>
        <dbReference type="SAM" id="MobiDB-lite"/>
    </source>
</evidence>
<dbReference type="KEGG" id="vao:FA707_10220"/>
<name>A0A4D7CZY9_9ENTE</name>
<evidence type="ECO:0000259" key="4">
    <source>
        <dbReference type="Pfam" id="PF06725"/>
    </source>
</evidence>
<keyword evidence="3" id="KW-0732">Signal</keyword>
<feature type="signal peptide" evidence="3">
    <location>
        <begin position="1"/>
        <end position="21"/>
    </location>
</feature>
<sequence>MKIKKISLVLTLITLMTSVFAVNVNADNITDLKQQEAAVESKAEQIDSEINQTLAEVNKKYAVLADLNNQISKSEETIKETEKNIAKTKETIEKRKETAAKRFQTMQLNGDQLDSFGAILSAANVSDFLSRLYAISVIQGAENSKVTALISEQEKLEKLEETLATTQSDLKQQEAAVVNEKQALDEKVASLQVTYDENKELLTNLATKRAAAEAVKQAEEEAAAKAAAKAKLEAEAKEKAEQEAQASKDKEVTQPTEEVSKETTPSSESKEESSQNSSSSESSKEDNTTSTTDSNEQSESSKEPEVSQPEKPSVSQGQAGQATAYLATGNLTATGTVPTPGRTIAVDPSVIPLGSLVQITVPSMPQYNGVYRAEDTGGAVHGNIIDIFFSNETDARNFGRRAIYFTVM</sequence>
<evidence type="ECO:0000256" key="1">
    <source>
        <dbReference type="SAM" id="Coils"/>
    </source>
</evidence>
<reference evidence="6 7" key="1">
    <citation type="submission" date="2019-04" db="EMBL/GenBank/DDBJ databases">
        <title>Vagococcus sp. nov., isolated from faeces of yaks (Bos grunniens).</title>
        <authorList>
            <person name="Ge Y."/>
        </authorList>
    </citation>
    <scope>NUCLEOTIDE SEQUENCE [LARGE SCALE GENOMIC DNA]</scope>
    <source>
        <strain evidence="6 7">MN-17</strain>
    </source>
</reference>
<dbReference type="GO" id="GO:0009254">
    <property type="term" value="P:peptidoglycan turnover"/>
    <property type="evidence" value="ECO:0007669"/>
    <property type="project" value="InterPro"/>
</dbReference>
<gene>
    <name evidence="6" type="ORF">FA707_10220</name>
</gene>
<evidence type="ECO:0000259" key="5">
    <source>
        <dbReference type="Pfam" id="PF24568"/>
    </source>
</evidence>
<feature type="region of interest" description="Disordered" evidence="2">
    <location>
        <begin position="234"/>
        <end position="320"/>
    </location>
</feature>
<dbReference type="SUPFAM" id="SSF50685">
    <property type="entry name" value="Barwin-like endoglucanases"/>
    <property type="match status" value="1"/>
</dbReference>
<dbReference type="OrthoDB" id="9798935at2"/>
<dbReference type="Gene3D" id="6.10.250.3150">
    <property type="match status" value="1"/>
</dbReference>
<feature type="domain" description="3D" evidence="4">
    <location>
        <begin position="342"/>
        <end position="407"/>
    </location>
</feature>
<feature type="compositionally biased region" description="Basic and acidic residues" evidence="2">
    <location>
        <begin position="234"/>
        <end position="252"/>
    </location>
</feature>
<proteinExistence type="predicted"/>
<organism evidence="6 7">
    <name type="scientific">Vagococcus zengguangii</name>
    <dbReference type="NCBI Taxonomy" id="2571750"/>
    <lineage>
        <taxon>Bacteria</taxon>
        <taxon>Bacillati</taxon>
        <taxon>Bacillota</taxon>
        <taxon>Bacilli</taxon>
        <taxon>Lactobacillales</taxon>
        <taxon>Enterococcaceae</taxon>
        <taxon>Vagococcus</taxon>
    </lineage>
</organism>
<dbReference type="Pfam" id="PF06725">
    <property type="entry name" value="3D"/>
    <property type="match status" value="1"/>
</dbReference>
<dbReference type="Pfam" id="PF24568">
    <property type="entry name" value="CC_PcsB"/>
    <property type="match status" value="1"/>
</dbReference>
<evidence type="ECO:0000313" key="6">
    <source>
        <dbReference type="EMBL" id="QCI87280.1"/>
    </source>
</evidence>
<evidence type="ECO:0000313" key="7">
    <source>
        <dbReference type="Proteomes" id="UP000298615"/>
    </source>
</evidence>
<feature type="chain" id="PRO_5043444944" evidence="3">
    <location>
        <begin position="22"/>
        <end position="408"/>
    </location>
</feature>
<feature type="domain" description="Peptidoglycan hydrolase PcsB coiled-coil" evidence="5">
    <location>
        <begin position="85"/>
        <end position="158"/>
    </location>
</feature>
<dbReference type="Proteomes" id="UP000298615">
    <property type="component" value="Chromosome"/>
</dbReference>
<dbReference type="InterPro" id="IPR059180">
    <property type="entry name" value="3D_YorM"/>
</dbReference>
<evidence type="ECO:0000256" key="3">
    <source>
        <dbReference type="SAM" id="SignalP"/>
    </source>
</evidence>
<feature type="compositionally biased region" description="Low complexity" evidence="2">
    <location>
        <begin position="288"/>
        <end position="298"/>
    </location>
</feature>
<dbReference type="Gene3D" id="2.40.40.10">
    <property type="entry name" value="RlpA-like domain"/>
    <property type="match status" value="1"/>
</dbReference>
<keyword evidence="1" id="KW-0175">Coiled coil</keyword>
<dbReference type="InterPro" id="IPR051933">
    <property type="entry name" value="Resuscitation_pf_RpfB"/>
</dbReference>
<feature type="coiled-coil region" evidence="1">
    <location>
        <begin position="149"/>
        <end position="176"/>
    </location>
</feature>
<keyword evidence="7" id="KW-1185">Reference proteome</keyword>
<dbReference type="CDD" id="cd14667">
    <property type="entry name" value="3D_containing_proteins"/>
    <property type="match status" value="1"/>
</dbReference>
<dbReference type="RefSeq" id="WP_136954102.1">
    <property type="nucleotide sequence ID" value="NZ_CP039712.1"/>
</dbReference>
<protein>
    <submittedName>
        <fullName evidence="6">Uncharacterized protein</fullName>
    </submittedName>
</protein>
<feature type="coiled-coil region" evidence="1">
    <location>
        <begin position="29"/>
        <end position="98"/>
    </location>
</feature>
<accession>A0A4D7CZY9</accession>
<dbReference type="PANTHER" id="PTHR39160:SF6">
    <property type="entry name" value="CELL WALL-BINDING PROTEIN YOCH"/>
    <property type="match status" value="1"/>
</dbReference>
<dbReference type="InterPro" id="IPR036908">
    <property type="entry name" value="RlpA-like_sf"/>
</dbReference>
<dbReference type="InterPro" id="IPR057309">
    <property type="entry name" value="PcsB_CC"/>
</dbReference>
<dbReference type="GO" id="GO:0004553">
    <property type="term" value="F:hydrolase activity, hydrolyzing O-glycosyl compounds"/>
    <property type="evidence" value="ECO:0007669"/>
    <property type="project" value="InterPro"/>
</dbReference>
<dbReference type="AlphaFoldDB" id="A0A4D7CZY9"/>
<dbReference type="PANTHER" id="PTHR39160">
    <property type="entry name" value="CELL WALL-BINDING PROTEIN YOCH"/>
    <property type="match status" value="1"/>
</dbReference>
<dbReference type="InterPro" id="IPR010611">
    <property type="entry name" value="3D_dom"/>
</dbReference>
<dbReference type="EMBL" id="CP039712">
    <property type="protein sequence ID" value="QCI87280.1"/>
    <property type="molecule type" value="Genomic_DNA"/>
</dbReference>
<dbReference type="GO" id="GO:0019867">
    <property type="term" value="C:outer membrane"/>
    <property type="evidence" value="ECO:0007669"/>
    <property type="project" value="InterPro"/>
</dbReference>